<protein>
    <recommendedName>
        <fullName evidence="5">LppC family lipoprotein</fullName>
    </recommendedName>
</protein>
<feature type="chain" id="PRO_5004787236" description="LppC family lipoprotein" evidence="2">
    <location>
        <begin position="22"/>
        <end position="526"/>
    </location>
</feature>
<evidence type="ECO:0000313" key="4">
    <source>
        <dbReference type="Proteomes" id="UP000005380"/>
    </source>
</evidence>
<dbReference type="GO" id="GO:0031241">
    <property type="term" value="C:periplasmic side of cell outer membrane"/>
    <property type="evidence" value="ECO:0007669"/>
    <property type="project" value="TreeGrafter"/>
</dbReference>
<keyword evidence="1" id="KW-0472">Membrane</keyword>
<dbReference type="InParanoid" id="W0DTP0"/>
<dbReference type="SUPFAM" id="SSF53822">
    <property type="entry name" value="Periplasmic binding protein-like I"/>
    <property type="match status" value="1"/>
</dbReference>
<dbReference type="GO" id="GO:0030234">
    <property type="term" value="F:enzyme regulator activity"/>
    <property type="evidence" value="ECO:0007669"/>
    <property type="project" value="TreeGrafter"/>
</dbReference>
<evidence type="ECO:0000256" key="1">
    <source>
        <dbReference type="ARBA" id="ARBA00023136"/>
    </source>
</evidence>
<reference evidence="3 4" key="1">
    <citation type="submission" date="2013-12" db="EMBL/GenBank/DDBJ databases">
        <authorList>
            <consortium name="DOE Joint Genome Institute"/>
            <person name="Kappler U."/>
            <person name="Huntemann M."/>
            <person name="Han J."/>
            <person name="Chen A."/>
            <person name="Kyrpides N."/>
            <person name="Mavromatis K."/>
            <person name="Markowitz V."/>
            <person name="Palaniappan K."/>
            <person name="Ivanova N."/>
            <person name="Schaumberg A."/>
            <person name="Pati A."/>
            <person name="Liolios K."/>
            <person name="Nordberg H.P."/>
            <person name="Cantor M.N."/>
            <person name="Hua S.X."/>
            <person name="Woyke T."/>
        </authorList>
    </citation>
    <scope>NUCLEOTIDE SEQUENCE [LARGE SCALE GENOMIC DNA]</scope>
    <source>
        <strain evidence="4">AL2</strain>
    </source>
</reference>
<keyword evidence="2" id="KW-0732">Signal</keyword>
<dbReference type="KEGG" id="tao:THIAE_08575"/>
<dbReference type="InterPro" id="IPR028082">
    <property type="entry name" value="Peripla_BP_I"/>
</dbReference>
<proteinExistence type="predicted"/>
<evidence type="ECO:0008006" key="5">
    <source>
        <dbReference type="Google" id="ProtNLM"/>
    </source>
</evidence>
<dbReference type="STRING" id="717772.THIAE_08575"/>
<dbReference type="HOGENOM" id="CLU_519654_0_0_6"/>
<dbReference type="PANTHER" id="PTHR38038">
    <property type="entry name" value="PENICILLIN-BINDING PROTEIN ACTIVATOR LPOA"/>
    <property type="match status" value="1"/>
</dbReference>
<dbReference type="EMBL" id="CP007030">
    <property type="protein sequence ID" value="AHF01802.1"/>
    <property type="molecule type" value="Genomic_DNA"/>
</dbReference>
<organism evidence="3 4">
    <name type="scientific">Thiomicrospira aerophila AL3</name>
    <dbReference type="NCBI Taxonomy" id="717772"/>
    <lineage>
        <taxon>Bacteria</taxon>
        <taxon>Pseudomonadati</taxon>
        <taxon>Pseudomonadota</taxon>
        <taxon>Gammaproteobacteria</taxon>
        <taxon>Thiotrichales</taxon>
        <taxon>Piscirickettsiaceae</taxon>
        <taxon>Thiomicrospira</taxon>
    </lineage>
</organism>
<dbReference type="Pfam" id="PF04348">
    <property type="entry name" value="LppC"/>
    <property type="match status" value="1"/>
</dbReference>
<dbReference type="Gene3D" id="3.40.50.2300">
    <property type="match status" value="2"/>
</dbReference>
<name>W0DTP0_9GAMM</name>
<dbReference type="eggNOG" id="COG3107">
    <property type="taxonomic scope" value="Bacteria"/>
</dbReference>
<keyword evidence="4" id="KW-1185">Reference proteome</keyword>
<dbReference type="PANTHER" id="PTHR38038:SF1">
    <property type="entry name" value="PENICILLIN-BINDING PROTEIN ACTIVATOR LPOA"/>
    <property type="match status" value="1"/>
</dbReference>
<dbReference type="PROSITE" id="PS51257">
    <property type="entry name" value="PROKAR_LIPOPROTEIN"/>
    <property type="match status" value="1"/>
</dbReference>
<sequence>MIQPVKIFVIIASILLLSACAPKLPLAPAIDETVQIPTIVTPPLEEISAPDLVAQRQQALATQNWGRYLDTTEILLVIATPEQQHSLLLDTYAQLDQINPSFWQQAQTSRHQAWHSLAITHQLPISFQLAWLEDSGKLFHDHPATQQLVSLLSETKHAPKQQRIAILLPFDSRTQPLSNQIRAGILAAYWQTAQQDQLLFFNLEDYTNPIEAYEATQQAGADWVIGPFDRNTIEALSRVANDRLIFLNSAPNASNAWQLQFGTPDSLQQLIYHIGKQDYRNLAVLYADQPNHQQQISKLEEKWLTTPQNRIIPLSFEQNQRNLRDELGRALQSDQSQVRANFLQRTLANNLTFFPRHRGDLDALLLLGEREYLANIQPQLDFFQVNIPVYAMDTLMPTEFRPGLAEPDLKNIRFLSYSAVMSPELISSPLAALGWDSFLITQYHQALLDGLSLNGATGQLRHHEKGLINRQLALVRFNARGQLITDDTQPNIWPFANYTGQPAPMHPREREQRQRELLELITQPNF</sequence>
<dbReference type="Proteomes" id="UP000005380">
    <property type="component" value="Chromosome"/>
</dbReference>
<dbReference type="GO" id="GO:0009252">
    <property type="term" value="P:peptidoglycan biosynthetic process"/>
    <property type="evidence" value="ECO:0007669"/>
    <property type="project" value="TreeGrafter"/>
</dbReference>
<evidence type="ECO:0000313" key="3">
    <source>
        <dbReference type="EMBL" id="AHF01802.1"/>
    </source>
</evidence>
<gene>
    <name evidence="3" type="ORF">THIAE_08575</name>
</gene>
<dbReference type="InterPro" id="IPR007443">
    <property type="entry name" value="LpoA"/>
</dbReference>
<accession>W0DTP0</accession>
<feature type="signal peptide" evidence="2">
    <location>
        <begin position="1"/>
        <end position="21"/>
    </location>
</feature>
<dbReference type="AlphaFoldDB" id="W0DTP0"/>
<evidence type="ECO:0000256" key="2">
    <source>
        <dbReference type="SAM" id="SignalP"/>
    </source>
</evidence>